<keyword evidence="4" id="KW-1003">Cell membrane</keyword>
<feature type="transmembrane region" description="Helical" evidence="8">
    <location>
        <begin position="153"/>
        <end position="171"/>
    </location>
</feature>
<feature type="transmembrane region" description="Helical" evidence="8">
    <location>
        <begin position="123"/>
        <end position="147"/>
    </location>
</feature>
<dbReference type="PANTHER" id="PTHR34979">
    <property type="entry name" value="INNER MEMBRANE PROTEIN YGAZ"/>
    <property type="match status" value="1"/>
</dbReference>
<keyword evidence="7 8" id="KW-0472">Membrane</keyword>
<dbReference type="AlphaFoldDB" id="A0A1H1CML2"/>
<evidence type="ECO:0000256" key="6">
    <source>
        <dbReference type="ARBA" id="ARBA00022989"/>
    </source>
</evidence>
<evidence type="ECO:0000256" key="2">
    <source>
        <dbReference type="ARBA" id="ARBA00010735"/>
    </source>
</evidence>
<feature type="transmembrane region" description="Helical" evidence="8">
    <location>
        <begin position="183"/>
        <end position="210"/>
    </location>
</feature>
<reference evidence="10" key="1">
    <citation type="submission" date="2016-10" db="EMBL/GenBank/DDBJ databases">
        <authorList>
            <person name="Varghese N."/>
            <person name="Submissions S."/>
        </authorList>
    </citation>
    <scope>NUCLEOTIDE SEQUENCE [LARGE SCALE GENOMIC DNA]</scope>
    <source>
        <strain evidence="10">DSM 44142</strain>
    </source>
</reference>
<gene>
    <name evidence="9" type="ORF">SAMN04489765_1279</name>
</gene>
<dbReference type="Proteomes" id="UP000183053">
    <property type="component" value="Unassembled WGS sequence"/>
</dbReference>
<evidence type="ECO:0000256" key="7">
    <source>
        <dbReference type="ARBA" id="ARBA00023136"/>
    </source>
</evidence>
<sequence length="218" mass="21834">MELDPLVRPAALLSFAVLCVGLAYGAQTVAAGLPWWFAPLLGVTVLAASSEMLFVGLLAAGGSPLLAFAAGALVNVRHVPYGLAAAPYLGTGAARIARFHLINDESVALALAQPDVAAGRRGLTYAGAGIALAWPLGAAAGAALGSIVDPDALGLDAVFPAVILALIIPALREAAPRRPLALGAVLALTAAPWAPAGLAPVLALLALPVLRVAMGRWP</sequence>
<evidence type="ECO:0000256" key="3">
    <source>
        <dbReference type="ARBA" id="ARBA00022448"/>
    </source>
</evidence>
<comment type="similarity">
    <text evidence="2">Belongs to the AzlC family.</text>
</comment>
<dbReference type="GO" id="GO:1903785">
    <property type="term" value="P:L-valine transmembrane transport"/>
    <property type="evidence" value="ECO:0007669"/>
    <property type="project" value="TreeGrafter"/>
</dbReference>
<comment type="subcellular location">
    <subcellularLocation>
        <location evidence="1">Cell membrane</location>
        <topology evidence="1">Multi-pass membrane protein</topology>
    </subcellularLocation>
</comment>
<evidence type="ECO:0000256" key="8">
    <source>
        <dbReference type="SAM" id="Phobius"/>
    </source>
</evidence>
<dbReference type="EMBL" id="FNLF01000002">
    <property type="protein sequence ID" value="SDQ65289.1"/>
    <property type="molecule type" value="Genomic_DNA"/>
</dbReference>
<keyword evidence="3" id="KW-0813">Transport</keyword>
<dbReference type="RefSeq" id="WP_231857645.1">
    <property type="nucleotide sequence ID" value="NZ_FNLF01000002.1"/>
</dbReference>
<evidence type="ECO:0000313" key="9">
    <source>
        <dbReference type="EMBL" id="SDQ65289.1"/>
    </source>
</evidence>
<dbReference type="GO" id="GO:0005886">
    <property type="term" value="C:plasma membrane"/>
    <property type="evidence" value="ECO:0007669"/>
    <property type="project" value="UniProtKB-SubCell"/>
</dbReference>
<proteinExistence type="inferred from homology"/>
<keyword evidence="10" id="KW-1185">Reference proteome</keyword>
<organism evidence="9 10">
    <name type="scientific">Tsukamurella pulmonis</name>
    <dbReference type="NCBI Taxonomy" id="47312"/>
    <lineage>
        <taxon>Bacteria</taxon>
        <taxon>Bacillati</taxon>
        <taxon>Actinomycetota</taxon>
        <taxon>Actinomycetes</taxon>
        <taxon>Mycobacteriales</taxon>
        <taxon>Tsukamurellaceae</taxon>
        <taxon>Tsukamurella</taxon>
    </lineage>
</organism>
<evidence type="ECO:0000256" key="1">
    <source>
        <dbReference type="ARBA" id="ARBA00004651"/>
    </source>
</evidence>
<protein>
    <submittedName>
        <fullName evidence="9">Predicted branched-chain amino acid permease (Azaleucine resistance)</fullName>
    </submittedName>
</protein>
<evidence type="ECO:0000256" key="4">
    <source>
        <dbReference type="ARBA" id="ARBA00022475"/>
    </source>
</evidence>
<dbReference type="STRING" id="47312.SAMN04489765_1279"/>
<accession>A0A1H1CML2</accession>
<evidence type="ECO:0000256" key="5">
    <source>
        <dbReference type="ARBA" id="ARBA00022692"/>
    </source>
</evidence>
<evidence type="ECO:0000313" key="10">
    <source>
        <dbReference type="Proteomes" id="UP000183053"/>
    </source>
</evidence>
<dbReference type="PANTHER" id="PTHR34979:SF1">
    <property type="entry name" value="INNER MEMBRANE PROTEIN YGAZ"/>
    <property type="match status" value="1"/>
</dbReference>
<dbReference type="InterPro" id="IPR011606">
    <property type="entry name" value="Brnchd-chn_aa_trnsp_permease"/>
</dbReference>
<keyword evidence="5 8" id="KW-0812">Transmembrane</keyword>
<name>A0A1H1CML2_9ACTN</name>
<keyword evidence="6 8" id="KW-1133">Transmembrane helix</keyword>
<dbReference type="Pfam" id="PF03591">
    <property type="entry name" value="AzlC"/>
    <property type="match status" value="1"/>
</dbReference>